<sequence length="109" mass="12287">MPPKLAVRIKEMRKETKLSQKQLGEKANVTESFISKIESGAKKPSIEVISKLAEILGVSVDYLLGHSDHKSLDKEKSQKVAKDVAELMERINRLSPEKRQAIINLIDTY</sequence>
<dbReference type="AlphaFoldDB" id="A0A9W3KKG7"/>
<dbReference type="SUPFAM" id="SSF47413">
    <property type="entry name" value="lambda repressor-like DNA-binding domains"/>
    <property type="match status" value="1"/>
</dbReference>
<dbReference type="InterPro" id="IPR001387">
    <property type="entry name" value="Cro/C1-type_HTH"/>
</dbReference>
<dbReference type="GO" id="GO:0003677">
    <property type="term" value="F:DNA binding"/>
    <property type="evidence" value="ECO:0007669"/>
    <property type="project" value="UniProtKB-KW"/>
</dbReference>
<accession>A0A9W3KKG7</accession>
<dbReference type="PANTHER" id="PTHR46558:SF11">
    <property type="entry name" value="HTH-TYPE TRANSCRIPTIONAL REGULATOR XRE"/>
    <property type="match status" value="1"/>
</dbReference>
<dbReference type="Pfam" id="PF01381">
    <property type="entry name" value="HTH_3"/>
    <property type="match status" value="1"/>
</dbReference>
<proteinExistence type="predicted"/>
<dbReference type="Gene3D" id="1.10.260.40">
    <property type="entry name" value="lambda repressor-like DNA-binding domains"/>
    <property type="match status" value="1"/>
</dbReference>
<evidence type="ECO:0000259" key="2">
    <source>
        <dbReference type="PROSITE" id="PS50943"/>
    </source>
</evidence>
<dbReference type="CDD" id="cd00093">
    <property type="entry name" value="HTH_XRE"/>
    <property type="match status" value="1"/>
</dbReference>
<dbReference type="InterPro" id="IPR010982">
    <property type="entry name" value="Lambda_DNA-bd_dom_sf"/>
</dbReference>
<organism evidence="3 4">
    <name type="scientific">Bacillus thuringiensis YBT-1518</name>
    <dbReference type="NCBI Taxonomy" id="529122"/>
    <lineage>
        <taxon>Bacteria</taxon>
        <taxon>Bacillati</taxon>
        <taxon>Bacillota</taxon>
        <taxon>Bacilli</taxon>
        <taxon>Bacillales</taxon>
        <taxon>Bacillaceae</taxon>
        <taxon>Bacillus</taxon>
        <taxon>Bacillus cereus group</taxon>
    </lineage>
</organism>
<evidence type="ECO:0000313" key="4">
    <source>
        <dbReference type="Proteomes" id="UP000018566"/>
    </source>
</evidence>
<dbReference type="KEGG" id="bthu:YBT1518_34836"/>
<dbReference type="Proteomes" id="UP000018566">
    <property type="component" value="Plasmid pBMB0229"/>
</dbReference>
<feature type="domain" description="HTH cro/C1-type" evidence="2">
    <location>
        <begin position="9"/>
        <end position="63"/>
    </location>
</feature>
<dbReference type="PANTHER" id="PTHR46558">
    <property type="entry name" value="TRACRIPTIONAL REGULATORY PROTEIN-RELATED-RELATED"/>
    <property type="match status" value="1"/>
</dbReference>
<evidence type="ECO:0000313" key="3">
    <source>
        <dbReference type="EMBL" id="AHA75302.1"/>
    </source>
</evidence>
<dbReference type="PROSITE" id="PS50943">
    <property type="entry name" value="HTH_CROC1"/>
    <property type="match status" value="1"/>
</dbReference>
<keyword evidence="3" id="KW-0614">Plasmid</keyword>
<name>A0A9W3KKG7_BACTU</name>
<dbReference type="EMBL" id="CP005936">
    <property type="protein sequence ID" value="AHA75302.1"/>
    <property type="molecule type" value="Genomic_DNA"/>
</dbReference>
<geneLocation type="plasmid" evidence="3 4">
    <name>pBMB0229</name>
</geneLocation>
<reference evidence="3 4" key="1">
    <citation type="submission" date="2013-05" db="EMBL/GenBank/DDBJ databases">
        <title>Complete genome sequence of Bacillus thuringiensis YBT-1518, a typical strain with high toxicity to nematode.</title>
        <authorList>
            <person name="Wang P."/>
            <person name="Zhang C."/>
            <person name="Guo M."/>
            <person name="Guo S."/>
            <person name="Zhu Y."/>
            <person name="Zheng J."/>
            <person name="Zhu L."/>
            <person name="Ruan L."/>
            <person name="Peng D."/>
            <person name="Sun M."/>
        </authorList>
    </citation>
    <scope>NUCLEOTIDE SEQUENCE [LARGE SCALE GENOMIC DNA]</scope>
    <source>
        <strain evidence="3 4">YBT-1518</strain>
        <plasmid evidence="3 4">pBMB0229</plasmid>
    </source>
</reference>
<protein>
    <submittedName>
        <fullName evidence="3">Transcriptional regulator</fullName>
    </submittedName>
</protein>
<gene>
    <name evidence="3" type="ORF">YBT1518_34836</name>
</gene>
<evidence type="ECO:0000256" key="1">
    <source>
        <dbReference type="ARBA" id="ARBA00023125"/>
    </source>
</evidence>
<keyword evidence="1" id="KW-0238">DNA-binding</keyword>
<dbReference type="SMART" id="SM00530">
    <property type="entry name" value="HTH_XRE"/>
    <property type="match status" value="1"/>
</dbReference>